<feature type="transmembrane region" description="Helical" evidence="1">
    <location>
        <begin position="86"/>
        <end position="111"/>
    </location>
</feature>
<comment type="caution">
    <text evidence="3">The sequence shown here is derived from an EMBL/GenBank/DDBJ whole genome shotgun (WGS) entry which is preliminary data.</text>
</comment>
<proteinExistence type="predicted"/>
<evidence type="ECO:0000313" key="3">
    <source>
        <dbReference type="EMBL" id="KAK3046583.1"/>
    </source>
</evidence>
<dbReference type="InterPro" id="IPR041411">
    <property type="entry name" value="Ldi"/>
</dbReference>
<accession>A0AAJ0DAW0</accession>
<keyword evidence="1" id="KW-0812">Transmembrane</keyword>
<dbReference type="EMBL" id="JAWDJX010000086">
    <property type="protein sequence ID" value="KAK3046583.1"/>
    <property type="molecule type" value="Genomic_DNA"/>
</dbReference>
<evidence type="ECO:0000259" key="2">
    <source>
        <dbReference type="Pfam" id="PF18566"/>
    </source>
</evidence>
<evidence type="ECO:0000256" key="1">
    <source>
        <dbReference type="SAM" id="Phobius"/>
    </source>
</evidence>
<gene>
    <name evidence="3" type="ORF">LTR09_011931</name>
</gene>
<name>A0AAJ0DAW0_9PEZI</name>
<feature type="domain" description="Linalool dehydratase/isomerase" evidence="2">
    <location>
        <begin position="50"/>
        <end position="104"/>
    </location>
</feature>
<dbReference type="Pfam" id="PF18566">
    <property type="entry name" value="Ldi"/>
    <property type="match status" value="1"/>
</dbReference>
<protein>
    <recommendedName>
        <fullName evidence="2">Linalool dehydratase/isomerase domain-containing protein</fullName>
    </recommendedName>
</protein>
<keyword evidence="1" id="KW-0472">Membrane</keyword>
<evidence type="ECO:0000313" key="4">
    <source>
        <dbReference type="Proteomes" id="UP001271007"/>
    </source>
</evidence>
<keyword evidence="4" id="KW-1185">Reference proteome</keyword>
<dbReference type="Proteomes" id="UP001271007">
    <property type="component" value="Unassembled WGS sequence"/>
</dbReference>
<organism evidence="3 4">
    <name type="scientific">Extremus antarcticus</name>
    <dbReference type="NCBI Taxonomy" id="702011"/>
    <lineage>
        <taxon>Eukaryota</taxon>
        <taxon>Fungi</taxon>
        <taxon>Dikarya</taxon>
        <taxon>Ascomycota</taxon>
        <taxon>Pezizomycotina</taxon>
        <taxon>Dothideomycetes</taxon>
        <taxon>Dothideomycetidae</taxon>
        <taxon>Mycosphaerellales</taxon>
        <taxon>Extremaceae</taxon>
        <taxon>Extremus</taxon>
    </lineage>
</organism>
<dbReference type="AlphaFoldDB" id="A0AAJ0DAW0"/>
<sequence>MDVDLSKYPKLSPEQLGHLRHFHNLASQIDGEWNHMGSQEPCQEFLDAYRYQLATMAYGTAVAHYHHQPILRSVYKPLMRRLIHKMLLRAVWGYWFNTSVGGTIIPLAYLMPFS</sequence>
<keyword evidence="1" id="KW-1133">Transmembrane helix</keyword>
<reference evidence="3" key="1">
    <citation type="submission" date="2023-04" db="EMBL/GenBank/DDBJ databases">
        <title>Black Yeasts Isolated from many extreme environments.</title>
        <authorList>
            <person name="Coleine C."/>
            <person name="Stajich J.E."/>
            <person name="Selbmann L."/>
        </authorList>
    </citation>
    <scope>NUCLEOTIDE SEQUENCE</scope>
    <source>
        <strain evidence="3">CCFEE 5312</strain>
    </source>
</reference>